<protein>
    <submittedName>
        <fullName evidence="1">Uncharacterized protein</fullName>
    </submittedName>
</protein>
<reference evidence="1" key="2">
    <citation type="journal article" date="2015" name="Data Brief">
        <title>Shoot transcriptome of the giant reed, Arundo donax.</title>
        <authorList>
            <person name="Barrero R.A."/>
            <person name="Guerrero F.D."/>
            <person name="Moolhuijzen P."/>
            <person name="Goolsby J.A."/>
            <person name="Tidwell J."/>
            <person name="Bellgard S.E."/>
            <person name="Bellgard M.I."/>
        </authorList>
    </citation>
    <scope>NUCLEOTIDE SEQUENCE</scope>
    <source>
        <tissue evidence="1">Shoot tissue taken approximately 20 cm above the soil surface</tissue>
    </source>
</reference>
<dbReference type="PANTHER" id="PTHR37181">
    <property type="entry name" value="F6A14.6 PROTEIN"/>
    <property type="match status" value="1"/>
</dbReference>
<proteinExistence type="predicted"/>
<dbReference type="AlphaFoldDB" id="A0A0A9U4B5"/>
<dbReference type="PANTHER" id="PTHR37181:SF1">
    <property type="entry name" value="F6A14.6 PROTEIN"/>
    <property type="match status" value="1"/>
</dbReference>
<reference evidence="1" key="1">
    <citation type="submission" date="2014-09" db="EMBL/GenBank/DDBJ databases">
        <authorList>
            <person name="Magalhaes I.L.F."/>
            <person name="Oliveira U."/>
            <person name="Santos F.R."/>
            <person name="Vidigal T.H.D.A."/>
            <person name="Brescovit A.D."/>
            <person name="Santos A.J."/>
        </authorList>
    </citation>
    <scope>NUCLEOTIDE SEQUENCE</scope>
    <source>
        <tissue evidence="1">Shoot tissue taken approximately 20 cm above the soil surface</tissue>
    </source>
</reference>
<organism evidence="1">
    <name type="scientific">Arundo donax</name>
    <name type="common">Giant reed</name>
    <name type="synonym">Donax arundinaceus</name>
    <dbReference type="NCBI Taxonomy" id="35708"/>
    <lineage>
        <taxon>Eukaryota</taxon>
        <taxon>Viridiplantae</taxon>
        <taxon>Streptophyta</taxon>
        <taxon>Embryophyta</taxon>
        <taxon>Tracheophyta</taxon>
        <taxon>Spermatophyta</taxon>
        <taxon>Magnoliopsida</taxon>
        <taxon>Liliopsida</taxon>
        <taxon>Poales</taxon>
        <taxon>Poaceae</taxon>
        <taxon>PACMAD clade</taxon>
        <taxon>Arundinoideae</taxon>
        <taxon>Arundineae</taxon>
        <taxon>Arundo</taxon>
    </lineage>
</organism>
<evidence type="ECO:0000313" key="1">
    <source>
        <dbReference type="EMBL" id="JAD17654.1"/>
    </source>
</evidence>
<dbReference type="EMBL" id="GBRH01280241">
    <property type="protein sequence ID" value="JAD17654.1"/>
    <property type="molecule type" value="Transcribed_RNA"/>
</dbReference>
<sequence>MVDVKNRWKDAAVLAVNRCREKGAGNKVNAAARRAALLLMMGHDGFSSPDVCLHYLLASGNVDSVVLGAAVAELDGGEVVRLMRYLNKWIGKYRRFPEAQACPEAAGMLGLEQCDSVPSFGAVARALGVVLDNHFSHLVLNADVREDLRAAEVMVRELAVEAESSGPILDLLRRLQQDK</sequence>
<accession>A0A0A9U4B5</accession>
<name>A0A0A9U4B5_ARUDO</name>